<dbReference type="SUPFAM" id="SSF52096">
    <property type="entry name" value="ClpP/crotonase"/>
    <property type="match status" value="1"/>
</dbReference>
<dbReference type="AlphaFoldDB" id="A0A1F8H8T3"/>
<dbReference type="Proteomes" id="UP000177745">
    <property type="component" value="Unassembled WGS sequence"/>
</dbReference>
<sequence length="311" mass="34865">MVDTPQPIQKENNLHKLAKATVVFRNKPTLLLNLDHVMPMSVMLVAKELHGKNIPDLDVILHTPGGHIESAYKIVKLLRKHAKKINVIVPSFAKSAGTLICLSGETLMLSTISELGPLDVQIAEHQEGDIDTYKSALNGYKALEQIQNHAVENLDVATQLILQRTGNRMRLQDIIKLAIDFSGNTSGCLYNQIHPKTIAESARYLDIGEQYGVRILERYMGWDKIKATKVIHHLVYDYPSHEFIIDKEELSKMGFAVQDIPSELEIPLETSAALLQGQDIKFFDIINPGSSKVKLENKNTKKNEKDSKKAK</sequence>
<dbReference type="PANTHER" id="PTHR35984">
    <property type="entry name" value="PERIPLASMIC SERINE PROTEASE"/>
    <property type="match status" value="1"/>
</dbReference>
<organism evidence="1 2">
    <name type="scientific">Candidatus Yanofskybacteria bacterium RIFCSPLOWO2_12_FULL_43_11b</name>
    <dbReference type="NCBI Taxonomy" id="1802710"/>
    <lineage>
        <taxon>Bacteria</taxon>
        <taxon>Candidatus Yanofskyibacteriota</taxon>
    </lineage>
</organism>
<reference evidence="1 2" key="1">
    <citation type="journal article" date="2016" name="Nat. Commun.">
        <title>Thousands of microbial genomes shed light on interconnected biogeochemical processes in an aquifer system.</title>
        <authorList>
            <person name="Anantharaman K."/>
            <person name="Brown C.T."/>
            <person name="Hug L.A."/>
            <person name="Sharon I."/>
            <person name="Castelle C.J."/>
            <person name="Probst A.J."/>
            <person name="Thomas B.C."/>
            <person name="Singh A."/>
            <person name="Wilkins M.J."/>
            <person name="Karaoz U."/>
            <person name="Brodie E.L."/>
            <person name="Williams K.H."/>
            <person name="Hubbard S.S."/>
            <person name="Banfield J.F."/>
        </authorList>
    </citation>
    <scope>NUCLEOTIDE SEQUENCE [LARGE SCALE GENOMIC DNA]</scope>
</reference>
<accession>A0A1F8H8T3</accession>
<evidence type="ECO:0000313" key="1">
    <source>
        <dbReference type="EMBL" id="OGN33954.1"/>
    </source>
</evidence>
<evidence type="ECO:0000313" key="2">
    <source>
        <dbReference type="Proteomes" id="UP000177745"/>
    </source>
</evidence>
<dbReference type="InterPro" id="IPR002825">
    <property type="entry name" value="Pept_S49_ser-pept_pro"/>
</dbReference>
<dbReference type="Pfam" id="PF01972">
    <property type="entry name" value="SDH_protease"/>
    <property type="match status" value="1"/>
</dbReference>
<dbReference type="InterPro" id="IPR029045">
    <property type="entry name" value="ClpP/crotonase-like_dom_sf"/>
</dbReference>
<dbReference type="EMBL" id="MGKY01000008">
    <property type="protein sequence ID" value="OGN33954.1"/>
    <property type="molecule type" value="Genomic_DNA"/>
</dbReference>
<gene>
    <name evidence="1" type="ORF">A3G51_00480</name>
</gene>
<dbReference type="Gene3D" id="3.90.226.10">
    <property type="entry name" value="2-enoyl-CoA Hydratase, Chain A, domain 1"/>
    <property type="match status" value="1"/>
</dbReference>
<protein>
    <recommendedName>
        <fullName evidence="3">Peptidase S49 domain-containing protein</fullName>
    </recommendedName>
</protein>
<name>A0A1F8H8T3_9BACT</name>
<proteinExistence type="predicted"/>
<evidence type="ECO:0008006" key="3">
    <source>
        <dbReference type="Google" id="ProtNLM"/>
    </source>
</evidence>
<dbReference type="GO" id="GO:0016020">
    <property type="term" value="C:membrane"/>
    <property type="evidence" value="ECO:0007669"/>
    <property type="project" value="InterPro"/>
</dbReference>
<comment type="caution">
    <text evidence="1">The sequence shown here is derived from an EMBL/GenBank/DDBJ whole genome shotgun (WGS) entry which is preliminary data.</text>
</comment>
<dbReference type="PANTHER" id="PTHR35984:SF1">
    <property type="entry name" value="PERIPLASMIC SERINE PROTEASE"/>
    <property type="match status" value="1"/>
</dbReference>